<sequence length="268" mass="29683">MKFTSTVMQTFVVAKAGSEVGTIFKDGEKYWIESVGERSAYIKTTSGDVVILSRKLFTPYSIVFGEAWESVRKRLAVKHSVLYNEPFLEIGDGLKICVKVGEDSPKITFNGKPDVERLRQVYNVYMIIASVSELDGYVECLRSVRVFDTQDVLNCLVDVVGRGPGLTPAGDDFVSGVLLGLRLLGLKADASELFQKARKSSRWPSWKMMEHAHHGCTFSPIYNLCREILMGGDCVEHVFEAVRIGGSTGLATLAGLLETLRIFSEQLV</sequence>
<dbReference type="Proteomes" id="UP000008120">
    <property type="component" value="Chromosome"/>
</dbReference>
<protein>
    <recommendedName>
        <fullName evidence="4">DUF2877 domain-containing protein</fullName>
    </recommendedName>
</protein>
<dbReference type="BioCyc" id="CCAL311458:G131R-526-MONOMER"/>
<organism evidence="1 3">
    <name type="scientific">Caldiarchaeum subterraneum</name>
    <dbReference type="NCBI Taxonomy" id="311458"/>
    <lineage>
        <taxon>Archaea</taxon>
        <taxon>Nitrososphaerota</taxon>
        <taxon>Candidatus Caldarchaeales</taxon>
        <taxon>Candidatus Caldarchaeaceae</taxon>
        <taxon>Candidatus Caldarchaeum</taxon>
    </lineage>
</organism>
<reference evidence="1 3" key="1">
    <citation type="journal article" date="2005" name="Environ. Microbiol.">
        <title>Genetic and functional properties of uncultivated thermophilic crenarchaeotes from a subsurface gold mine as revealed by analysis of genome fragments.</title>
        <authorList>
            <person name="Nunoura T."/>
            <person name="Hirayama H."/>
            <person name="Takami H."/>
            <person name="Oida H."/>
            <person name="Nishi S."/>
            <person name="Shimamura S."/>
            <person name="Suzuki Y."/>
            <person name="Inagaki F."/>
            <person name="Takai K."/>
            <person name="Nealson K.H."/>
            <person name="Horikoshi K."/>
        </authorList>
    </citation>
    <scope>NUCLEOTIDE SEQUENCE [LARGE SCALE GENOMIC DNA]</scope>
</reference>
<evidence type="ECO:0000313" key="3">
    <source>
        <dbReference type="Proteomes" id="UP000008120"/>
    </source>
</evidence>
<evidence type="ECO:0000313" key="1">
    <source>
        <dbReference type="EMBL" id="BAJ47575.1"/>
    </source>
</evidence>
<gene>
    <name evidence="2" type="ORF">CSUB_C0518</name>
    <name evidence="1" type="ORF">HGMM_F52E01C20</name>
</gene>
<dbReference type="KEGG" id="csu:CSUB_C0518"/>
<reference evidence="1 3" key="2">
    <citation type="journal article" date="2011" name="Nucleic Acids Res.">
        <title>Insights into the evolution of Archaea and eukaryotic protein modifier systems revealed by the genome of a novel archaeal group.</title>
        <authorList>
            <person name="Nunoura T."/>
            <person name="Takaki Y."/>
            <person name="Kakuta J."/>
            <person name="Nishi S."/>
            <person name="Sugahara J."/>
            <person name="Kazama H."/>
            <person name="Chee G."/>
            <person name="Hattori M."/>
            <person name="Kanai A."/>
            <person name="Atomi H."/>
            <person name="Takai K."/>
            <person name="Takami H."/>
        </authorList>
    </citation>
    <scope>NUCLEOTIDE SEQUENCE [LARGE SCALE GENOMIC DNA]</scope>
</reference>
<proteinExistence type="predicted"/>
<accession>E6N5K6</accession>
<evidence type="ECO:0008006" key="4">
    <source>
        <dbReference type="Google" id="ProtNLM"/>
    </source>
</evidence>
<dbReference type="AlphaFoldDB" id="E6N5K6"/>
<evidence type="ECO:0000313" key="2">
    <source>
        <dbReference type="EMBL" id="BAJ50379.1"/>
    </source>
</evidence>
<dbReference type="InterPro" id="IPR021530">
    <property type="entry name" value="AllH-like"/>
</dbReference>
<dbReference type="EMBL" id="AP011841">
    <property type="protein sequence ID" value="BAJ47575.1"/>
    <property type="molecule type" value="Genomic_DNA"/>
</dbReference>
<name>E6N5K6_CALS0</name>
<dbReference type="Pfam" id="PF11392">
    <property type="entry name" value="AllH"/>
    <property type="match status" value="1"/>
</dbReference>
<dbReference type="EMBL" id="BA000048">
    <property type="protein sequence ID" value="BAJ50379.1"/>
    <property type="molecule type" value="Genomic_DNA"/>
</dbReference>